<dbReference type="AlphaFoldDB" id="A0AAJ0M9G8"/>
<proteinExistence type="predicted"/>
<name>A0AAJ0M9G8_9PEZI</name>
<gene>
    <name evidence="1" type="ORF">B0T25DRAFT_314073</name>
</gene>
<dbReference type="Proteomes" id="UP001275084">
    <property type="component" value="Unassembled WGS sequence"/>
</dbReference>
<evidence type="ECO:0000313" key="2">
    <source>
        <dbReference type="Proteomes" id="UP001275084"/>
    </source>
</evidence>
<organism evidence="1 2">
    <name type="scientific">Lasiosphaeria hispida</name>
    <dbReference type="NCBI Taxonomy" id="260671"/>
    <lineage>
        <taxon>Eukaryota</taxon>
        <taxon>Fungi</taxon>
        <taxon>Dikarya</taxon>
        <taxon>Ascomycota</taxon>
        <taxon>Pezizomycotina</taxon>
        <taxon>Sordariomycetes</taxon>
        <taxon>Sordariomycetidae</taxon>
        <taxon>Sordariales</taxon>
        <taxon>Lasiosphaeriaceae</taxon>
        <taxon>Lasiosphaeria</taxon>
    </lineage>
</organism>
<dbReference type="EMBL" id="JAUIQD010000007">
    <property type="protein sequence ID" value="KAK3343996.1"/>
    <property type="molecule type" value="Genomic_DNA"/>
</dbReference>
<sequence length="181" mass="20033">MHTACLPGGLPVHLRYRYIYVLGSNLAMAGTTGQSASMTPENLSTSPSSSKRHLIKLLASPANAQSAQGGRRRKWDDGIPPILRPLVRAYLLGYVSAVAPRVLTLLLQHLSRRRHSSQAADKTKRTGKTTAHDSFWESLQHILYTGLDPRRFPAFCALVVGGSTLLEVRCHHRRPLSRCMQ</sequence>
<comment type="caution">
    <text evidence="1">The sequence shown here is derived from an EMBL/GenBank/DDBJ whole genome shotgun (WGS) entry which is preliminary data.</text>
</comment>
<protein>
    <submittedName>
        <fullName evidence="1">Uncharacterized protein</fullName>
    </submittedName>
</protein>
<reference evidence="1" key="2">
    <citation type="submission" date="2023-06" db="EMBL/GenBank/DDBJ databases">
        <authorList>
            <consortium name="Lawrence Berkeley National Laboratory"/>
            <person name="Haridas S."/>
            <person name="Hensen N."/>
            <person name="Bonometti L."/>
            <person name="Westerberg I."/>
            <person name="Brannstrom I.O."/>
            <person name="Guillou S."/>
            <person name="Cros-Aarteil S."/>
            <person name="Calhoun S."/>
            <person name="Kuo A."/>
            <person name="Mondo S."/>
            <person name="Pangilinan J."/>
            <person name="Riley R."/>
            <person name="Labutti K."/>
            <person name="Andreopoulos B."/>
            <person name="Lipzen A."/>
            <person name="Chen C."/>
            <person name="Yanf M."/>
            <person name="Daum C."/>
            <person name="Ng V."/>
            <person name="Clum A."/>
            <person name="Steindorff A."/>
            <person name="Ohm R."/>
            <person name="Martin F."/>
            <person name="Silar P."/>
            <person name="Natvig D."/>
            <person name="Lalanne C."/>
            <person name="Gautier V."/>
            <person name="Ament-Velasquez S.L."/>
            <person name="Kruys A."/>
            <person name="Hutchinson M.I."/>
            <person name="Powell A.J."/>
            <person name="Barry K."/>
            <person name="Miller A.N."/>
            <person name="Grigoriev I.V."/>
            <person name="Debuchy R."/>
            <person name="Gladieux P."/>
            <person name="Thoren M.H."/>
            <person name="Johannesson H."/>
        </authorList>
    </citation>
    <scope>NUCLEOTIDE SEQUENCE</scope>
    <source>
        <strain evidence="1">CBS 955.72</strain>
    </source>
</reference>
<accession>A0AAJ0M9G8</accession>
<reference evidence="1" key="1">
    <citation type="journal article" date="2023" name="Mol. Phylogenet. Evol.">
        <title>Genome-scale phylogeny and comparative genomics of the fungal order Sordariales.</title>
        <authorList>
            <person name="Hensen N."/>
            <person name="Bonometti L."/>
            <person name="Westerberg I."/>
            <person name="Brannstrom I.O."/>
            <person name="Guillou S."/>
            <person name="Cros-Aarteil S."/>
            <person name="Calhoun S."/>
            <person name="Haridas S."/>
            <person name="Kuo A."/>
            <person name="Mondo S."/>
            <person name="Pangilinan J."/>
            <person name="Riley R."/>
            <person name="LaButti K."/>
            <person name="Andreopoulos B."/>
            <person name="Lipzen A."/>
            <person name="Chen C."/>
            <person name="Yan M."/>
            <person name="Daum C."/>
            <person name="Ng V."/>
            <person name="Clum A."/>
            <person name="Steindorff A."/>
            <person name="Ohm R.A."/>
            <person name="Martin F."/>
            <person name="Silar P."/>
            <person name="Natvig D.O."/>
            <person name="Lalanne C."/>
            <person name="Gautier V."/>
            <person name="Ament-Velasquez S.L."/>
            <person name="Kruys A."/>
            <person name="Hutchinson M.I."/>
            <person name="Powell A.J."/>
            <person name="Barry K."/>
            <person name="Miller A.N."/>
            <person name="Grigoriev I.V."/>
            <person name="Debuchy R."/>
            <person name="Gladieux P."/>
            <person name="Hiltunen Thoren M."/>
            <person name="Johannesson H."/>
        </authorList>
    </citation>
    <scope>NUCLEOTIDE SEQUENCE</scope>
    <source>
        <strain evidence="1">CBS 955.72</strain>
    </source>
</reference>
<evidence type="ECO:0000313" key="1">
    <source>
        <dbReference type="EMBL" id="KAK3343996.1"/>
    </source>
</evidence>
<keyword evidence="2" id="KW-1185">Reference proteome</keyword>